<reference evidence="1" key="1">
    <citation type="submission" date="2022-03" db="EMBL/GenBank/DDBJ databases">
        <authorList>
            <person name="Martin C."/>
        </authorList>
    </citation>
    <scope>NUCLEOTIDE SEQUENCE</scope>
</reference>
<dbReference type="Gene3D" id="3.40.50.11350">
    <property type="match status" value="1"/>
</dbReference>
<organism evidence="1 2">
    <name type="scientific">Owenia fusiformis</name>
    <name type="common">Polychaete worm</name>
    <dbReference type="NCBI Taxonomy" id="6347"/>
    <lineage>
        <taxon>Eukaryota</taxon>
        <taxon>Metazoa</taxon>
        <taxon>Spiralia</taxon>
        <taxon>Lophotrochozoa</taxon>
        <taxon>Annelida</taxon>
        <taxon>Polychaeta</taxon>
        <taxon>Sedentaria</taxon>
        <taxon>Canalipalpata</taxon>
        <taxon>Sabellida</taxon>
        <taxon>Oweniida</taxon>
        <taxon>Oweniidae</taxon>
        <taxon>Owenia</taxon>
    </lineage>
</organism>
<dbReference type="AlphaFoldDB" id="A0A8J1THK0"/>
<dbReference type="Proteomes" id="UP000749559">
    <property type="component" value="Unassembled WGS sequence"/>
</dbReference>
<proteinExistence type="predicted"/>
<dbReference type="OrthoDB" id="9979734at2759"/>
<gene>
    <name evidence="1" type="ORF">OFUS_LOCUS4486</name>
</gene>
<dbReference type="EMBL" id="CAIIXF020000002">
    <property type="protein sequence ID" value="CAH1777442.1"/>
    <property type="molecule type" value="Genomic_DNA"/>
</dbReference>
<evidence type="ECO:0000313" key="1">
    <source>
        <dbReference type="EMBL" id="CAH1777442.1"/>
    </source>
</evidence>
<accession>A0A8J1THK0</accession>
<name>A0A8J1THK0_OWEFU</name>
<comment type="caution">
    <text evidence="1">The sequence shown here is derived from an EMBL/GenBank/DDBJ whole genome shotgun (WGS) entry which is preliminary data.</text>
</comment>
<sequence>MEQSGKKVFILLIVCSCSLIFLSILLSNYWNVGLVQYKYWIEKNMELLRNKTEYLSNKQTQVGNIVLKNSNDKLGNSQVGAERKDTTENSKNNHYFPVNINISLARDEVKHIQENSEAKYIVYLCPGMCGGWGDRMTGITSTFMWSLVTKRKFVIQHHHPCALTKVYVSNHVNWSINLPKGLTQTQRYLIDNEQFSPKEIGTPNTHIEKRYSNDVIIFRNNIDWIKAFKNALYKDRLIELGFNPSNLSMDYIFPKLHNLLFKPQQELQKKLEDFLHSTKNKSLVCAQIRIGKNPTIPNDPTRNKPEFLPIIWDFLAQYNNSIKYKIFVTTDSENIRQSAKRLFPTTIADTEGVITHTDRSNQNQACQGMQKVALDFNILSHCDVLIISRSNFGEYAARLRNSAKELYGFTNGNIVKGFPRGEKNEYFNRTTKQFSKKQ</sequence>
<protein>
    <submittedName>
        <fullName evidence="1">Uncharacterized protein</fullName>
    </submittedName>
</protein>
<keyword evidence="2" id="KW-1185">Reference proteome</keyword>
<evidence type="ECO:0000313" key="2">
    <source>
        <dbReference type="Proteomes" id="UP000749559"/>
    </source>
</evidence>